<name>A0A9Q0N5T0_9DIPT</name>
<feature type="compositionally biased region" description="Basic and acidic residues" evidence="1">
    <location>
        <begin position="77"/>
        <end position="90"/>
    </location>
</feature>
<feature type="compositionally biased region" description="Basic and acidic residues" evidence="1">
    <location>
        <begin position="1"/>
        <end position="12"/>
    </location>
</feature>
<proteinExistence type="predicted"/>
<dbReference type="Proteomes" id="UP001151699">
    <property type="component" value="Chromosome B"/>
</dbReference>
<feature type="compositionally biased region" description="Low complexity" evidence="1">
    <location>
        <begin position="13"/>
        <end position="25"/>
    </location>
</feature>
<dbReference type="OrthoDB" id="427002at2759"/>
<gene>
    <name evidence="2" type="ORF">Bhyg_09040</name>
</gene>
<keyword evidence="3" id="KW-1185">Reference proteome</keyword>
<evidence type="ECO:0000256" key="1">
    <source>
        <dbReference type="SAM" id="MobiDB-lite"/>
    </source>
</evidence>
<evidence type="ECO:0000313" key="3">
    <source>
        <dbReference type="Proteomes" id="UP001151699"/>
    </source>
</evidence>
<comment type="caution">
    <text evidence="2">The sequence shown here is derived from an EMBL/GenBank/DDBJ whole genome shotgun (WGS) entry which is preliminary data.</text>
</comment>
<feature type="compositionally biased region" description="Basic residues" evidence="1">
    <location>
        <begin position="45"/>
        <end position="61"/>
    </location>
</feature>
<evidence type="ECO:0000313" key="2">
    <source>
        <dbReference type="EMBL" id="KAJ6644074.1"/>
    </source>
</evidence>
<feature type="compositionally biased region" description="Acidic residues" evidence="1">
    <location>
        <begin position="91"/>
        <end position="112"/>
    </location>
</feature>
<dbReference type="AlphaFoldDB" id="A0A9Q0N5T0"/>
<reference evidence="2" key="1">
    <citation type="submission" date="2022-07" db="EMBL/GenBank/DDBJ databases">
        <authorList>
            <person name="Trinca V."/>
            <person name="Uliana J.V.C."/>
            <person name="Torres T.T."/>
            <person name="Ward R.J."/>
            <person name="Monesi N."/>
        </authorList>
    </citation>
    <scope>NUCLEOTIDE SEQUENCE</scope>
    <source>
        <strain evidence="2">HSMRA1968</strain>
        <tissue evidence="2">Whole embryos</tissue>
    </source>
</reference>
<feature type="region of interest" description="Disordered" evidence="1">
    <location>
        <begin position="1"/>
        <end position="123"/>
    </location>
</feature>
<accession>A0A9Q0N5T0</accession>
<sequence>MGRKGSFAERPIKGPGPKAKKQGPPVLIKSFKAPPSPKAEELKLSHRQKQRLVKRQQKKLNKQPPPSKKQLQQKKLSKYDSDESVEKGSDIDEESDNEVVFDNDDSDSENETEVQGFTDDNKT</sequence>
<dbReference type="EMBL" id="WJQU01000002">
    <property type="protein sequence ID" value="KAJ6644074.1"/>
    <property type="molecule type" value="Genomic_DNA"/>
</dbReference>
<organism evidence="2 3">
    <name type="scientific">Pseudolycoriella hygida</name>
    <dbReference type="NCBI Taxonomy" id="35572"/>
    <lineage>
        <taxon>Eukaryota</taxon>
        <taxon>Metazoa</taxon>
        <taxon>Ecdysozoa</taxon>
        <taxon>Arthropoda</taxon>
        <taxon>Hexapoda</taxon>
        <taxon>Insecta</taxon>
        <taxon>Pterygota</taxon>
        <taxon>Neoptera</taxon>
        <taxon>Endopterygota</taxon>
        <taxon>Diptera</taxon>
        <taxon>Nematocera</taxon>
        <taxon>Sciaroidea</taxon>
        <taxon>Sciaridae</taxon>
        <taxon>Pseudolycoriella</taxon>
    </lineage>
</organism>
<protein>
    <submittedName>
        <fullName evidence="2">Uncharacterized protein</fullName>
    </submittedName>
</protein>